<name>A0A8S4QX04_9NEOP</name>
<accession>A0A8S4QX04</accession>
<dbReference type="EMBL" id="CAKXAJ010020165">
    <property type="protein sequence ID" value="CAH2220597.1"/>
    <property type="molecule type" value="Genomic_DNA"/>
</dbReference>
<evidence type="ECO:0000313" key="4">
    <source>
        <dbReference type="EMBL" id="CAH2220597.1"/>
    </source>
</evidence>
<sequence length="581" mass="64197">MMRIVSKVIVIVVCACVWAAAADVAHIKGVKTRLLGRLAGKHHKRGILSSVPPFKLGHDIPYVTHSVVKPLVVTYPPTASVAAVKIPVTGPHGPHYPVHVGHKVPGLPHPHYGLKFPHHKYAVKPDHYYHHHHHHHVAPRPIVPFVPASTHVAHAAPVLPAPPPTVAVVNAAPAPPPHVPVPVFPTQPVPLPAPPVPILQHHLHLKPLLPAATVPIPPAPVVPAPLLPLSQPFPYIIRPGGAVQTSVFATYPRYPFLNSYQAPLIPFPPAAPAVPAYPQVLVERPHLHPYHLVPQAAAAHGVLEQHTPNVVVEQSPAHFHTTQLAPQPHVHLHPTQETLAQPGFHLHPTQVVPQAIPAQPTQPSVSIEHDGWSPVAPAQPHDLASSHEAHYPQQTHHFTQEQGTQVYEHHTEDQYHDYQHQLHQIQQQLEQAQYEQSLHKQQQQPAAEYGVPQQLGQEYGQPNEYSQQGQDFGQHQQDFSNAQDFAQQAHDYAQQAQDFAQHGQDFAQHGHDFPQHGGQDYSHNGQDFNQNNYNVAHLGQEYGVPQQGLEGRSSEDSDQQYHNHIPLGLQPPIDRPLDHFQ</sequence>
<keyword evidence="3" id="KW-0732">Signal</keyword>
<dbReference type="OrthoDB" id="4188628at2759"/>
<keyword evidence="1" id="KW-0175">Coiled coil</keyword>
<comment type="caution">
    <text evidence="4">The sequence shown here is derived from an EMBL/GenBank/DDBJ whole genome shotgun (WGS) entry which is preliminary data.</text>
</comment>
<evidence type="ECO:0000313" key="5">
    <source>
        <dbReference type="Proteomes" id="UP000838756"/>
    </source>
</evidence>
<protein>
    <submittedName>
        <fullName evidence="4">Jg2458 protein</fullName>
    </submittedName>
</protein>
<organism evidence="4 5">
    <name type="scientific">Pararge aegeria aegeria</name>
    <dbReference type="NCBI Taxonomy" id="348720"/>
    <lineage>
        <taxon>Eukaryota</taxon>
        <taxon>Metazoa</taxon>
        <taxon>Ecdysozoa</taxon>
        <taxon>Arthropoda</taxon>
        <taxon>Hexapoda</taxon>
        <taxon>Insecta</taxon>
        <taxon>Pterygota</taxon>
        <taxon>Neoptera</taxon>
        <taxon>Endopterygota</taxon>
        <taxon>Lepidoptera</taxon>
        <taxon>Glossata</taxon>
        <taxon>Ditrysia</taxon>
        <taxon>Papilionoidea</taxon>
        <taxon>Nymphalidae</taxon>
        <taxon>Satyrinae</taxon>
        <taxon>Satyrini</taxon>
        <taxon>Parargina</taxon>
        <taxon>Pararge</taxon>
    </lineage>
</organism>
<feature type="chain" id="PRO_5035943883" evidence="3">
    <location>
        <begin position="23"/>
        <end position="581"/>
    </location>
</feature>
<evidence type="ECO:0000256" key="2">
    <source>
        <dbReference type="SAM" id="MobiDB-lite"/>
    </source>
</evidence>
<keyword evidence="5" id="KW-1185">Reference proteome</keyword>
<evidence type="ECO:0000256" key="1">
    <source>
        <dbReference type="SAM" id="Coils"/>
    </source>
</evidence>
<gene>
    <name evidence="4" type="primary">jg2458</name>
    <name evidence="4" type="ORF">PAEG_LOCUS6613</name>
</gene>
<feature type="compositionally biased region" description="Polar residues" evidence="2">
    <location>
        <begin position="521"/>
        <end position="534"/>
    </location>
</feature>
<feature type="region of interest" description="Disordered" evidence="2">
    <location>
        <begin position="506"/>
        <end position="581"/>
    </location>
</feature>
<dbReference type="AlphaFoldDB" id="A0A8S4QX04"/>
<feature type="coiled-coil region" evidence="1">
    <location>
        <begin position="415"/>
        <end position="442"/>
    </location>
</feature>
<feature type="signal peptide" evidence="3">
    <location>
        <begin position="1"/>
        <end position="22"/>
    </location>
</feature>
<evidence type="ECO:0000256" key="3">
    <source>
        <dbReference type="SAM" id="SignalP"/>
    </source>
</evidence>
<feature type="compositionally biased region" description="Basic and acidic residues" evidence="2">
    <location>
        <begin position="552"/>
        <end position="561"/>
    </location>
</feature>
<proteinExistence type="predicted"/>
<dbReference type="Proteomes" id="UP000838756">
    <property type="component" value="Unassembled WGS sequence"/>
</dbReference>
<reference evidence="4" key="1">
    <citation type="submission" date="2022-03" db="EMBL/GenBank/DDBJ databases">
        <authorList>
            <person name="Lindestad O."/>
        </authorList>
    </citation>
    <scope>NUCLEOTIDE SEQUENCE</scope>
</reference>